<evidence type="ECO:0000256" key="1">
    <source>
        <dbReference type="SAM" id="Phobius"/>
    </source>
</evidence>
<dbReference type="Pfam" id="PF10003">
    <property type="entry name" value="DUF2244"/>
    <property type="match status" value="1"/>
</dbReference>
<keyword evidence="1" id="KW-0812">Transmembrane</keyword>
<dbReference type="InterPro" id="IPR019253">
    <property type="entry name" value="DUF2244_TM"/>
</dbReference>
<dbReference type="Proteomes" id="UP001143400">
    <property type="component" value="Unassembled WGS sequence"/>
</dbReference>
<dbReference type="RefSeq" id="WP_204951991.1">
    <property type="nucleotide sequence ID" value="NZ_BSFF01000009.1"/>
</dbReference>
<keyword evidence="1" id="KW-0472">Membrane</keyword>
<comment type="caution">
    <text evidence="2">The sequence shown here is derived from an EMBL/GenBank/DDBJ whole genome shotgun (WGS) entry which is preliminary data.</text>
</comment>
<evidence type="ECO:0000313" key="3">
    <source>
        <dbReference type="EMBL" id="MBM7853546.1"/>
    </source>
</evidence>
<reference evidence="3 4" key="2">
    <citation type="submission" date="2021-01" db="EMBL/GenBank/DDBJ databases">
        <title>Genomic Encyclopedia of Type Strains, Phase IV (KMG-IV): sequencing the most valuable type-strain genomes for metagenomic binning, comparative biology and taxonomic classification.</title>
        <authorList>
            <person name="Goeker M."/>
        </authorList>
    </citation>
    <scope>NUCLEOTIDE SEQUENCE [LARGE SCALE GENOMIC DNA]</scope>
    <source>
        <strain evidence="3 4">DSM 6130</strain>
    </source>
</reference>
<dbReference type="InterPro" id="IPR016990">
    <property type="entry name" value="UCP032162_TM"/>
</dbReference>
<reference evidence="2" key="3">
    <citation type="submission" date="2023-01" db="EMBL/GenBank/DDBJ databases">
        <authorList>
            <person name="Sun Q."/>
            <person name="Evtushenko L."/>
        </authorList>
    </citation>
    <scope>NUCLEOTIDE SEQUENCE</scope>
    <source>
        <strain evidence="2">VKM B-1606</strain>
    </source>
</reference>
<accession>A0A9W6MTD8</accession>
<organism evidence="2 5">
    <name type="scientific">Methylopila capsulata</name>
    <dbReference type="NCBI Taxonomy" id="61654"/>
    <lineage>
        <taxon>Bacteria</taxon>
        <taxon>Pseudomonadati</taxon>
        <taxon>Pseudomonadota</taxon>
        <taxon>Alphaproteobacteria</taxon>
        <taxon>Hyphomicrobiales</taxon>
        <taxon>Methylopilaceae</taxon>
        <taxon>Methylopila</taxon>
    </lineage>
</organism>
<reference evidence="2" key="1">
    <citation type="journal article" date="2014" name="Int. J. Syst. Evol. Microbiol.">
        <title>Complete genome sequence of Corynebacterium casei LMG S-19264T (=DSM 44701T), isolated from a smear-ripened cheese.</title>
        <authorList>
            <consortium name="US DOE Joint Genome Institute (JGI-PGF)"/>
            <person name="Walter F."/>
            <person name="Albersmeier A."/>
            <person name="Kalinowski J."/>
            <person name="Ruckert C."/>
        </authorList>
    </citation>
    <scope>NUCLEOTIDE SEQUENCE</scope>
    <source>
        <strain evidence="2">VKM B-1606</strain>
    </source>
</reference>
<name>A0A9W6MTD8_9HYPH</name>
<sequence>MTPDARSYRAVEDPVFDAEITPHRSLGPRGFAILMAAFGTASLLLSIPFFLIGAWPVVGFFGLDVALLWLAFRMSFTEGRACEKIVLTYLELVVRRVTPKGVAQEWRFNPSWVRLESETDADFGMTRLAVRSREASIDVARALSPHERAEFADAFGAALAAAKAGPHFADER</sequence>
<evidence type="ECO:0000313" key="5">
    <source>
        <dbReference type="Proteomes" id="UP001143400"/>
    </source>
</evidence>
<dbReference type="EMBL" id="JAFBCY010000005">
    <property type="protein sequence ID" value="MBM7853546.1"/>
    <property type="molecule type" value="Genomic_DNA"/>
</dbReference>
<dbReference type="PIRSF" id="PIRSF032162">
    <property type="entry name" value="UCP032162_imp"/>
    <property type="match status" value="1"/>
</dbReference>
<feature type="transmembrane region" description="Helical" evidence="1">
    <location>
        <begin position="57"/>
        <end position="76"/>
    </location>
</feature>
<dbReference type="AlphaFoldDB" id="A0A9W6MTD8"/>
<keyword evidence="1" id="KW-1133">Transmembrane helix</keyword>
<proteinExistence type="predicted"/>
<evidence type="ECO:0000313" key="4">
    <source>
        <dbReference type="Proteomes" id="UP000758856"/>
    </source>
</evidence>
<gene>
    <name evidence="2" type="ORF">GCM10008170_32590</name>
    <name evidence="3" type="ORF">JOD31_003807</name>
</gene>
<dbReference type="Proteomes" id="UP000758856">
    <property type="component" value="Unassembled WGS sequence"/>
</dbReference>
<protein>
    <submittedName>
        <fullName evidence="2">Membrane protein</fullName>
    </submittedName>
</protein>
<dbReference type="EMBL" id="BSFF01000009">
    <property type="protein sequence ID" value="GLK57239.1"/>
    <property type="molecule type" value="Genomic_DNA"/>
</dbReference>
<feature type="transmembrane region" description="Helical" evidence="1">
    <location>
        <begin position="31"/>
        <end position="51"/>
    </location>
</feature>
<evidence type="ECO:0000313" key="2">
    <source>
        <dbReference type="EMBL" id="GLK57239.1"/>
    </source>
</evidence>
<keyword evidence="4" id="KW-1185">Reference proteome</keyword>